<keyword evidence="5 6" id="KW-0804">Transcription</keyword>
<dbReference type="InterPro" id="IPR013249">
    <property type="entry name" value="RNA_pol_sigma70_r4_t2"/>
</dbReference>
<dbReference type="GO" id="GO:0006352">
    <property type="term" value="P:DNA-templated transcription initiation"/>
    <property type="evidence" value="ECO:0007669"/>
    <property type="project" value="InterPro"/>
</dbReference>
<dbReference type="Gene3D" id="1.10.1740.10">
    <property type="match status" value="1"/>
</dbReference>
<dbReference type="SUPFAM" id="SSF88946">
    <property type="entry name" value="Sigma2 domain of RNA polymerase sigma factors"/>
    <property type="match status" value="1"/>
</dbReference>
<keyword evidence="3 6" id="KW-0731">Sigma factor</keyword>
<reference evidence="10" key="1">
    <citation type="submission" date="2016-10" db="EMBL/GenBank/DDBJ databases">
        <authorList>
            <person name="Varghese N."/>
            <person name="Submissions S."/>
        </authorList>
    </citation>
    <scope>NUCLEOTIDE SEQUENCE [LARGE SCALE GENOMIC DNA]</scope>
    <source>
        <strain evidence="10">DSM 23095</strain>
    </source>
</reference>
<dbReference type="Proteomes" id="UP000199060">
    <property type="component" value="Unassembled WGS sequence"/>
</dbReference>
<comment type="similarity">
    <text evidence="1 6">Belongs to the sigma-70 factor family. ECF subfamily.</text>
</comment>
<evidence type="ECO:0000313" key="10">
    <source>
        <dbReference type="Proteomes" id="UP000199060"/>
    </source>
</evidence>
<proteinExistence type="inferred from homology"/>
<evidence type="ECO:0000256" key="5">
    <source>
        <dbReference type="ARBA" id="ARBA00023163"/>
    </source>
</evidence>
<sequence>MGSKPHMQQPDDQTILQLIRKEQTRDMGYRQLLQRYQQRVYQVIRRMVLIHEDADDLTQNTFVKAFKNIDKFQENSTLFTWLYRIATNETLTFLEKKKKRYFFSIDDHQQKLESYLDQPGMPTSEEIEHKLEKALLTLPEKQRLVFHLKYQEELTYEQMADITQTSVGALKASYHHAVKKIEESLKRE</sequence>
<organism evidence="9 10">
    <name type="scientific">Algoriphagus faecimaris</name>
    <dbReference type="NCBI Taxonomy" id="686796"/>
    <lineage>
        <taxon>Bacteria</taxon>
        <taxon>Pseudomonadati</taxon>
        <taxon>Bacteroidota</taxon>
        <taxon>Cytophagia</taxon>
        <taxon>Cytophagales</taxon>
        <taxon>Cyclobacteriaceae</taxon>
        <taxon>Algoriphagus</taxon>
    </lineage>
</organism>
<evidence type="ECO:0000256" key="3">
    <source>
        <dbReference type="ARBA" id="ARBA00023082"/>
    </source>
</evidence>
<dbReference type="InterPro" id="IPR007627">
    <property type="entry name" value="RNA_pol_sigma70_r2"/>
</dbReference>
<evidence type="ECO:0000256" key="6">
    <source>
        <dbReference type="RuleBase" id="RU000716"/>
    </source>
</evidence>
<keyword evidence="4 6" id="KW-0238">DNA-binding</keyword>
<evidence type="ECO:0000313" key="9">
    <source>
        <dbReference type="EMBL" id="SDD55684.1"/>
    </source>
</evidence>
<dbReference type="InterPro" id="IPR039425">
    <property type="entry name" value="RNA_pol_sigma-70-like"/>
</dbReference>
<dbReference type="CDD" id="cd06171">
    <property type="entry name" value="Sigma70_r4"/>
    <property type="match status" value="1"/>
</dbReference>
<dbReference type="InterPro" id="IPR000838">
    <property type="entry name" value="RNA_pol_sigma70_ECF_CS"/>
</dbReference>
<dbReference type="STRING" id="686796.SAMN04488104_103724"/>
<keyword evidence="10" id="KW-1185">Reference proteome</keyword>
<evidence type="ECO:0000259" key="8">
    <source>
        <dbReference type="Pfam" id="PF08281"/>
    </source>
</evidence>
<dbReference type="GO" id="GO:0003677">
    <property type="term" value="F:DNA binding"/>
    <property type="evidence" value="ECO:0007669"/>
    <property type="project" value="UniProtKB-KW"/>
</dbReference>
<dbReference type="PANTHER" id="PTHR43133">
    <property type="entry name" value="RNA POLYMERASE ECF-TYPE SIGMA FACTO"/>
    <property type="match status" value="1"/>
</dbReference>
<feature type="domain" description="RNA polymerase sigma factor 70 region 4 type 2" evidence="8">
    <location>
        <begin position="130"/>
        <end position="181"/>
    </location>
</feature>
<dbReference type="InterPro" id="IPR013325">
    <property type="entry name" value="RNA_pol_sigma_r2"/>
</dbReference>
<dbReference type="Pfam" id="PF08281">
    <property type="entry name" value="Sigma70_r4_2"/>
    <property type="match status" value="1"/>
</dbReference>
<evidence type="ECO:0000256" key="2">
    <source>
        <dbReference type="ARBA" id="ARBA00023015"/>
    </source>
</evidence>
<name>A0A1G6VQ71_9BACT</name>
<dbReference type="InterPro" id="IPR014284">
    <property type="entry name" value="RNA_pol_sigma-70_dom"/>
</dbReference>
<evidence type="ECO:0000256" key="4">
    <source>
        <dbReference type="ARBA" id="ARBA00023125"/>
    </source>
</evidence>
<dbReference type="Pfam" id="PF04542">
    <property type="entry name" value="Sigma70_r2"/>
    <property type="match status" value="1"/>
</dbReference>
<dbReference type="NCBIfam" id="TIGR02937">
    <property type="entry name" value="sigma70-ECF"/>
    <property type="match status" value="1"/>
</dbReference>
<keyword evidence="2 6" id="KW-0805">Transcription regulation</keyword>
<dbReference type="AlphaFoldDB" id="A0A1G6VQ71"/>
<dbReference type="RefSeq" id="WP_240507850.1">
    <property type="nucleotide sequence ID" value="NZ_FNAC01000037.1"/>
</dbReference>
<dbReference type="InterPro" id="IPR013324">
    <property type="entry name" value="RNA_pol_sigma_r3/r4-like"/>
</dbReference>
<protein>
    <recommendedName>
        <fullName evidence="6">RNA polymerase sigma factor</fullName>
    </recommendedName>
</protein>
<dbReference type="EMBL" id="FNAC01000037">
    <property type="protein sequence ID" value="SDD55684.1"/>
    <property type="molecule type" value="Genomic_DNA"/>
</dbReference>
<feature type="domain" description="RNA polymerase sigma-70 region 2" evidence="7">
    <location>
        <begin position="32"/>
        <end position="99"/>
    </location>
</feature>
<dbReference type="PROSITE" id="PS01063">
    <property type="entry name" value="SIGMA70_ECF"/>
    <property type="match status" value="1"/>
</dbReference>
<accession>A0A1G6VQ71</accession>
<dbReference type="InterPro" id="IPR036388">
    <property type="entry name" value="WH-like_DNA-bd_sf"/>
</dbReference>
<evidence type="ECO:0000256" key="1">
    <source>
        <dbReference type="ARBA" id="ARBA00010641"/>
    </source>
</evidence>
<dbReference type="PANTHER" id="PTHR43133:SF51">
    <property type="entry name" value="RNA POLYMERASE SIGMA FACTOR"/>
    <property type="match status" value="1"/>
</dbReference>
<dbReference type="GO" id="GO:0016987">
    <property type="term" value="F:sigma factor activity"/>
    <property type="evidence" value="ECO:0007669"/>
    <property type="project" value="UniProtKB-KW"/>
</dbReference>
<gene>
    <name evidence="9" type="ORF">SAMN04488104_103724</name>
</gene>
<dbReference type="Gene3D" id="1.10.10.10">
    <property type="entry name" value="Winged helix-like DNA-binding domain superfamily/Winged helix DNA-binding domain"/>
    <property type="match status" value="1"/>
</dbReference>
<evidence type="ECO:0000259" key="7">
    <source>
        <dbReference type="Pfam" id="PF04542"/>
    </source>
</evidence>
<dbReference type="SUPFAM" id="SSF88659">
    <property type="entry name" value="Sigma3 and sigma4 domains of RNA polymerase sigma factors"/>
    <property type="match status" value="1"/>
</dbReference>